<dbReference type="PANTHER" id="PTHR10146">
    <property type="entry name" value="PROLINE SYNTHETASE CO-TRANSCRIBED BACTERIAL HOMOLOG PROTEIN"/>
    <property type="match status" value="1"/>
</dbReference>
<organism evidence="6 7">
    <name type="scientific">Pollutimonas bauzanensis</name>
    <dbReference type="NCBI Taxonomy" id="658167"/>
    <lineage>
        <taxon>Bacteria</taxon>
        <taxon>Pseudomonadati</taxon>
        <taxon>Pseudomonadota</taxon>
        <taxon>Betaproteobacteria</taxon>
        <taxon>Burkholderiales</taxon>
        <taxon>Alcaligenaceae</taxon>
        <taxon>Pollutimonas</taxon>
    </lineage>
</organism>
<comment type="function">
    <text evidence="2">Pyridoxal 5'-phosphate (PLP)-binding protein, which is involved in PLP homeostasis.</text>
</comment>
<dbReference type="PANTHER" id="PTHR10146:SF14">
    <property type="entry name" value="PYRIDOXAL PHOSPHATE HOMEOSTASIS PROTEIN"/>
    <property type="match status" value="1"/>
</dbReference>
<dbReference type="Pfam" id="PF01168">
    <property type="entry name" value="Ala_racemase_N"/>
    <property type="match status" value="1"/>
</dbReference>
<dbReference type="InterPro" id="IPR001608">
    <property type="entry name" value="Ala_racemase_N"/>
</dbReference>
<dbReference type="PIRSF" id="PIRSF004848">
    <property type="entry name" value="YBL036c_PLPDEIII"/>
    <property type="match status" value="1"/>
</dbReference>
<dbReference type="RefSeq" id="WP_073107200.1">
    <property type="nucleotide sequence ID" value="NZ_FQXE01000014.1"/>
</dbReference>
<protein>
    <recommendedName>
        <fullName evidence="2">Pyridoxal phosphate homeostasis protein</fullName>
        <shortName evidence="2">PLP homeostasis protein</shortName>
    </recommendedName>
</protein>
<dbReference type="HAMAP" id="MF_02087">
    <property type="entry name" value="PLP_homeostasis"/>
    <property type="match status" value="1"/>
</dbReference>
<dbReference type="InterPro" id="IPR011078">
    <property type="entry name" value="PyrdxlP_homeostasis"/>
</dbReference>
<dbReference type="FunFam" id="3.20.20.10:FF:000018">
    <property type="entry name" value="Pyridoxal phosphate homeostasis protein"/>
    <property type="match status" value="1"/>
</dbReference>
<name>A0A1M5ZEE2_9BURK</name>
<evidence type="ECO:0000259" key="5">
    <source>
        <dbReference type="Pfam" id="PF01168"/>
    </source>
</evidence>
<dbReference type="InterPro" id="IPR029066">
    <property type="entry name" value="PLP-binding_barrel"/>
</dbReference>
<comment type="cofactor">
    <cofactor evidence="3">
        <name>pyridoxal 5'-phosphate</name>
        <dbReference type="ChEBI" id="CHEBI:597326"/>
    </cofactor>
</comment>
<evidence type="ECO:0000256" key="1">
    <source>
        <dbReference type="ARBA" id="ARBA00022898"/>
    </source>
</evidence>
<keyword evidence="7" id="KW-1185">Reference proteome</keyword>
<dbReference type="NCBIfam" id="TIGR00044">
    <property type="entry name" value="YggS family pyridoxal phosphate-dependent enzyme"/>
    <property type="match status" value="1"/>
</dbReference>
<sequence>MNEASSIASRLAQVQDRIRAAALRAGRAPDAVALLPVSKTFGEEAIREAVRIGIHRFGENKAQEIRSKYAPLADCHIDWVMIGHLQTNKAKDIARMAAEVQSLDRMELAIALDRRLQLEGRAMDALVQVKTSTEPSKYGLPPEELPAFLRRLARETPALRVRGLMTLAINAPSQDAVRACFRTLRELRDQAQNEAIEGVDLSRLSMGMSGDFEIAIEEGSTEVRIGTAIFGGRIYGDDYYWPEGRSS</sequence>
<accession>A0A1M5ZEE2</accession>
<comment type="similarity">
    <text evidence="2 4">Belongs to the pyridoxal phosphate-binding protein YggS/PROSC family.</text>
</comment>
<dbReference type="Proteomes" id="UP000184226">
    <property type="component" value="Unassembled WGS sequence"/>
</dbReference>
<dbReference type="GO" id="GO:0030170">
    <property type="term" value="F:pyridoxal phosphate binding"/>
    <property type="evidence" value="ECO:0007669"/>
    <property type="project" value="UniProtKB-UniRule"/>
</dbReference>
<evidence type="ECO:0000256" key="4">
    <source>
        <dbReference type="RuleBase" id="RU004514"/>
    </source>
</evidence>
<proteinExistence type="inferred from homology"/>
<evidence type="ECO:0000313" key="7">
    <source>
        <dbReference type="Proteomes" id="UP000184226"/>
    </source>
</evidence>
<dbReference type="SUPFAM" id="SSF51419">
    <property type="entry name" value="PLP-binding barrel"/>
    <property type="match status" value="1"/>
</dbReference>
<evidence type="ECO:0000256" key="3">
    <source>
        <dbReference type="PIRSR" id="PIRSR004848-1"/>
    </source>
</evidence>
<dbReference type="CDD" id="cd00635">
    <property type="entry name" value="PLPDE_III_YBL036c_like"/>
    <property type="match status" value="1"/>
</dbReference>
<evidence type="ECO:0000313" key="6">
    <source>
        <dbReference type="EMBL" id="SHI22625.1"/>
    </source>
</evidence>
<feature type="domain" description="Alanine racemase N-terminal" evidence="5">
    <location>
        <begin position="11"/>
        <end position="232"/>
    </location>
</feature>
<dbReference type="EMBL" id="FQXE01000014">
    <property type="protein sequence ID" value="SHI22625.1"/>
    <property type="molecule type" value="Genomic_DNA"/>
</dbReference>
<feature type="modified residue" description="N6-(pyridoxal phosphate)lysine" evidence="2 3">
    <location>
        <position position="39"/>
    </location>
</feature>
<dbReference type="OrthoDB" id="9804072at2"/>
<reference evidence="6 7" key="1">
    <citation type="submission" date="2016-11" db="EMBL/GenBank/DDBJ databases">
        <authorList>
            <person name="Jaros S."/>
            <person name="Januszkiewicz K."/>
            <person name="Wedrychowicz H."/>
        </authorList>
    </citation>
    <scope>NUCLEOTIDE SEQUENCE [LARGE SCALE GENOMIC DNA]</scope>
    <source>
        <strain evidence="6 7">CGMCC 1.10190</strain>
    </source>
</reference>
<dbReference type="AlphaFoldDB" id="A0A1M5ZEE2"/>
<gene>
    <name evidence="6" type="ORF">SAMN04488135_11447</name>
</gene>
<dbReference type="STRING" id="658167.SAMN04488135_11447"/>
<keyword evidence="1 2" id="KW-0663">Pyridoxal phosphate</keyword>
<dbReference type="Gene3D" id="3.20.20.10">
    <property type="entry name" value="Alanine racemase"/>
    <property type="match status" value="1"/>
</dbReference>
<evidence type="ECO:0000256" key="2">
    <source>
        <dbReference type="HAMAP-Rule" id="MF_02087"/>
    </source>
</evidence>